<organism evidence="6 7">
    <name type="scientific">Diacronema lutheri</name>
    <name type="common">Unicellular marine alga</name>
    <name type="synonym">Monochrysis lutheri</name>
    <dbReference type="NCBI Taxonomy" id="2081491"/>
    <lineage>
        <taxon>Eukaryota</taxon>
        <taxon>Haptista</taxon>
        <taxon>Haptophyta</taxon>
        <taxon>Pavlovophyceae</taxon>
        <taxon>Pavlovales</taxon>
        <taxon>Pavlovaceae</taxon>
        <taxon>Diacronema</taxon>
    </lineage>
</organism>
<keyword evidence="3" id="KW-0560">Oxidoreductase</keyword>
<feature type="chain" id="PRO_5035159891" description="Prolyl 4-hydroxylase alpha subunit domain-containing protein" evidence="4">
    <location>
        <begin position="22"/>
        <end position="449"/>
    </location>
</feature>
<feature type="domain" description="Prolyl 4-hydroxylase alpha subunit" evidence="5">
    <location>
        <begin position="105"/>
        <end position="271"/>
    </location>
</feature>
<evidence type="ECO:0000256" key="2">
    <source>
        <dbReference type="ARBA" id="ARBA00022964"/>
    </source>
</evidence>
<dbReference type="Gene3D" id="1.25.40.10">
    <property type="entry name" value="Tetratricopeptide repeat domain"/>
    <property type="match status" value="1"/>
</dbReference>
<proteinExistence type="predicted"/>
<evidence type="ECO:0000256" key="1">
    <source>
        <dbReference type="ARBA" id="ARBA00001961"/>
    </source>
</evidence>
<evidence type="ECO:0000256" key="4">
    <source>
        <dbReference type="SAM" id="SignalP"/>
    </source>
</evidence>
<dbReference type="OrthoDB" id="69177at2759"/>
<evidence type="ECO:0000313" key="6">
    <source>
        <dbReference type="EMBL" id="KAG8464533.1"/>
    </source>
</evidence>
<accession>A0A8J5XHU1</accession>
<dbReference type="SUPFAM" id="SSF48452">
    <property type="entry name" value="TPR-like"/>
    <property type="match status" value="1"/>
</dbReference>
<feature type="signal peptide" evidence="4">
    <location>
        <begin position="1"/>
        <end position="21"/>
    </location>
</feature>
<evidence type="ECO:0000313" key="7">
    <source>
        <dbReference type="Proteomes" id="UP000751190"/>
    </source>
</evidence>
<name>A0A8J5XHU1_DIALT</name>
<dbReference type="GO" id="GO:0016705">
    <property type="term" value="F:oxidoreductase activity, acting on paired donors, with incorporation or reduction of molecular oxygen"/>
    <property type="evidence" value="ECO:0007669"/>
    <property type="project" value="InterPro"/>
</dbReference>
<dbReference type="GO" id="GO:0031418">
    <property type="term" value="F:L-ascorbic acid binding"/>
    <property type="evidence" value="ECO:0007669"/>
    <property type="project" value="InterPro"/>
</dbReference>
<keyword evidence="2" id="KW-0223">Dioxygenase</keyword>
<dbReference type="InterPro" id="IPR006620">
    <property type="entry name" value="Pro_4_hyd_alph"/>
</dbReference>
<dbReference type="AlphaFoldDB" id="A0A8J5XHU1"/>
<reference evidence="6" key="1">
    <citation type="submission" date="2021-05" db="EMBL/GenBank/DDBJ databases">
        <title>The genome of the haptophyte Pavlova lutheri (Diacronema luteri, Pavlovales) - a model for lipid biosynthesis in eukaryotic algae.</title>
        <authorList>
            <person name="Hulatt C.J."/>
            <person name="Posewitz M.C."/>
        </authorList>
    </citation>
    <scope>NUCLEOTIDE SEQUENCE</scope>
    <source>
        <strain evidence="6">NIVA-4/92</strain>
    </source>
</reference>
<comment type="caution">
    <text evidence="6">The sequence shown here is derived from an EMBL/GenBank/DDBJ whole genome shotgun (WGS) entry which is preliminary data.</text>
</comment>
<dbReference type="GO" id="GO:0051213">
    <property type="term" value="F:dioxygenase activity"/>
    <property type="evidence" value="ECO:0007669"/>
    <property type="project" value="UniProtKB-KW"/>
</dbReference>
<evidence type="ECO:0000256" key="3">
    <source>
        <dbReference type="ARBA" id="ARBA00023002"/>
    </source>
</evidence>
<gene>
    <name evidence="6" type="ORF">KFE25_009901</name>
</gene>
<keyword evidence="7" id="KW-1185">Reference proteome</keyword>
<dbReference type="Proteomes" id="UP000751190">
    <property type="component" value="Unassembled WGS sequence"/>
</dbReference>
<dbReference type="GO" id="GO:0005506">
    <property type="term" value="F:iron ion binding"/>
    <property type="evidence" value="ECO:0007669"/>
    <property type="project" value="InterPro"/>
</dbReference>
<evidence type="ECO:0000259" key="5">
    <source>
        <dbReference type="SMART" id="SM00702"/>
    </source>
</evidence>
<protein>
    <recommendedName>
        <fullName evidence="5">Prolyl 4-hydroxylase alpha subunit domain-containing protein</fullName>
    </recommendedName>
</protein>
<dbReference type="EMBL" id="JAGTXO010000012">
    <property type="protein sequence ID" value="KAG8464533.1"/>
    <property type="molecule type" value="Genomic_DNA"/>
</dbReference>
<dbReference type="InterPro" id="IPR011990">
    <property type="entry name" value="TPR-like_helical_dom_sf"/>
</dbReference>
<comment type="cofactor">
    <cofactor evidence="1">
        <name>L-ascorbate</name>
        <dbReference type="ChEBI" id="CHEBI:38290"/>
    </cofactor>
</comment>
<dbReference type="Gene3D" id="2.60.120.620">
    <property type="entry name" value="q2cbj1_9rhob like domain"/>
    <property type="match status" value="1"/>
</dbReference>
<dbReference type="SMART" id="SM00702">
    <property type="entry name" value="P4Hc"/>
    <property type="match status" value="1"/>
</dbReference>
<keyword evidence="4" id="KW-0732">Signal</keyword>
<sequence length="449" mass="47156">MGEWIMLAALAQLALVGVVGAAPQRARVRAAARMGPGTSALASPAAAACVDDAVATARSQHMAEVALGRAAYAPREQDGAAPMEPWRFDDESFASPFAACGLAGVHSTRAPVVSRAECDALIAEASDAITSGLSSSFTFTAASRLGEVHASDLPRARVWLSRALPERFWPLLGSRFGADPARLVVYDCLVVRYSAADGGVRQPVHRDAALYTINVPLSAPSSFEGGGTWFELTREVARLERGHALAHASELRHAGHRLRAGERWVLVLFAIVDDEPELARRLGELAAAARVDGRAHEASAVYERAIALAPADHELHYGQAVARAAVGDERGAREAFARAAALYPHCPRPHAALGTLALTAGETGVALAQFDAARALAADEAENAWWEAAVNGALCAALLAEAAGPASAGEWHSRLRDDAARLHVALSCTPGGDKRLTDLVARVEGLLAR</sequence>